<keyword evidence="1" id="KW-0472">Membrane</keyword>
<feature type="transmembrane region" description="Helical" evidence="1">
    <location>
        <begin position="22"/>
        <end position="43"/>
    </location>
</feature>
<gene>
    <name evidence="2" type="ORF">GCM10011444_03960</name>
</gene>
<keyword evidence="1" id="KW-0812">Transmembrane</keyword>
<keyword evidence="1" id="KW-1133">Transmembrane helix</keyword>
<evidence type="ECO:0000313" key="2">
    <source>
        <dbReference type="EMBL" id="GGI56087.1"/>
    </source>
</evidence>
<feature type="transmembrane region" description="Helical" evidence="1">
    <location>
        <begin position="102"/>
        <end position="121"/>
    </location>
</feature>
<dbReference type="EMBL" id="BMDQ01000001">
    <property type="protein sequence ID" value="GGI56087.1"/>
    <property type="molecule type" value="Genomic_DNA"/>
</dbReference>
<accession>A0ABQ2BUE2</accession>
<organism evidence="2 3">
    <name type="scientific">Winogradskyella haliclonae</name>
    <dbReference type="NCBI Taxonomy" id="2048558"/>
    <lineage>
        <taxon>Bacteria</taxon>
        <taxon>Pseudomonadati</taxon>
        <taxon>Bacteroidota</taxon>
        <taxon>Flavobacteriia</taxon>
        <taxon>Flavobacteriales</taxon>
        <taxon>Flavobacteriaceae</taxon>
        <taxon>Winogradskyella</taxon>
    </lineage>
</organism>
<comment type="caution">
    <text evidence="2">The sequence shown here is derived from an EMBL/GenBank/DDBJ whole genome shotgun (WGS) entry which is preliminary data.</text>
</comment>
<name>A0ABQ2BUE2_9FLAO</name>
<dbReference type="Proteomes" id="UP000624701">
    <property type="component" value="Unassembled WGS sequence"/>
</dbReference>
<protein>
    <recommendedName>
        <fullName evidence="4">50S ribosomal protein L27</fullName>
    </recommendedName>
</protein>
<reference evidence="3" key="1">
    <citation type="journal article" date="2019" name="Int. J. Syst. Evol. Microbiol.">
        <title>The Global Catalogue of Microorganisms (GCM) 10K type strain sequencing project: providing services to taxonomists for standard genome sequencing and annotation.</title>
        <authorList>
            <consortium name="The Broad Institute Genomics Platform"/>
            <consortium name="The Broad Institute Genome Sequencing Center for Infectious Disease"/>
            <person name="Wu L."/>
            <person name="Ma J."/>
        </authorList>
    </citation>
    <scope>NUCLEOTIDE SEQUENCE [LARGE SCALE GENOMIC DNA]</scope>
    <source>
        <strain evidence="3">CCM 8681</strain>
    </source>
</reference>
<feature type="transmembrane region" description="Helical" evidence="1">
    <location>
        <begin position="133"/>
        <end position="151"/>
    </location>
</feature>
<proteinExistence type="predicted"/>
<evidence type="ECO:0008006" key="4">
    <source>
        <dbReference type="Google" id="ProtNLM"/>
    </source>
</evidence>
<sequence>MCIFATQYKYIRMEVVQFIHSYWAYLVLIVLVLATFNALIKFFGDKEFDAKDFRISLFALITMHIQLLIGIILFFLKDYFSTIEQVGGMGEVMKNDALRKLIVEHPTTMIIAVALVTIGYSKHKKKLVSKPKFKVLAIFYTIALALVLYMIPWNQWF</sequence>
<feature type="transmembrane region" description="Helical" evidence="1">
    <location>
        <begin position="55"/>
        <end position="76"/>
    </location>
</feature>
<keyword evidence="3" id="KW-1185">Reference proteome</keyword>
<evidence type="ECO:0000256" key="1">
    <source>
        <dbReference type="SAM" id="Phobius"/>
    </source>
</evidence>
<evidence type="ECO:0000313" key="3">
    <source>
        <dbReference type="Proteomes" id="UP000624701"/>
    </source>
</evidence>